<proteinExistence type="predicted"/>
<evidence type="ECO:0000313" key="1">
    <source>
        <dbReference type="EMBL" id="EDM07809.1"/>
    </source>
</evidence>
<gene>
    <name evidence="1" type="ORF">rCG_63525</name>
</gene>
<dbReference type="EMBL" id="CH473979">
    <property type="protein sequence ID" value="EDM07809.1"/>
    <property type="molecule type" value="Genomic_DNA"/>
</dbReference>
<protein>
    <submittedName>
        <fullName evidence="1">RCG63525</fullName>
    </submittedName>
</protein>
<sequence length="33" mass="3782">MYFEYFACSTCIQYTGRPEESIRFPETGVASTP</sequence>
<name>A6J9S5_RAT</name>
<reference evidence="1 2" key="1">
    <citation type="submission" date="2005-09" db="EMBL/GenBank/DDBJ databases">
        <authorList>
            <person name="Mural R.J."/>
            <person name="Li P.W."/>
            <person name="Adams M.D."/>
            <person name="Amanatides P.G."/>
            <person name="Baden-Tillson H."/>
            <person name="Barnstead M."/>
            <person name="Chin S.H."/>
            <person name="Dew I."/>
            <person name="Evans C.A."/>
            <person name="Ferriera S."/>
            <person name="Flanigan M."/>
            <person name="Fosler C."/>
            <person name="Glodek A."/>
            <person name="Gu Z."/>
            <person name="Holt R.A."/>
            <person name="Jennings D."/>
            <person name="Kraft C.L."/>
            <person name="Lu F."/>
            <person name="Nguyen T."/>
            <person name="Nusskern D.R."/>
            <person name="Pfannkoch C.M."/>
            <person name="Sitter C."/>
            <person name="Sutton G.G."/>
            <person name="Venter J.C."/>
            <person name="Wang Z."/>
            <person name="Woodage T."/>
            <person name="Zheng X.H."/>
            <person name="Zhong F."/>
        </authorList>
    </citation>
    <scope>NUCLEOTIDE SEQUENCE [LARGE SCALE GENOMIC DNA]</scope>
    <source>
        <strain>BN</strain>
        <strain evidence="2">Sprague-Dawley</strain>
    </source>
</reference>
<evidence type="ECO:0000313" key="2">
    <source>
        <dbReference type="Proteomes" id="UP000234681"/>
    </source>
</evidence>
<dbReference type="AlphaFoldDB" id="A6J9S5"/>
<accession>A6J9S5</accession>
<dbReference type="Proteomes" id="UP000234681">
    <property type="component" value="Chromosome 1"/>
</dbReference>
<organism evidence="1 2">
    <name type="scientific">Rattus norvegicus</name>
    <name type="common">Rat</name>
    <dbReference type="NCBI Taxonomy" id="10116"/>
    <lineage>
        <taxon>Eukaryota</taxon>
        <taxon>Metazoa</taxon>
        <taxon>Chordata</taxon>
        <taxon>Craniata</taxon>
        <taxon>Vertebrata</taxon>
        <taxon>Euteleostomi</taxon>
        <taxon>Mammalia</taxon>
        <taxon>Eutheria</taxon>
        <taxon>Euarchontoglires</taxon>
        <taxon>Glires</taxon>
        <taxon>Rodentia</taxon>
        <taxon>Myomorpha</taxon>
        <taxon>Muroidea</taxon>
        <taxon>Muridae</taxon>
        <taxon>Murinae</taxon>
        <taxon>Rattus</taxon>
    </lineage>
</organism>